<proteinExistence type="inferred from homology"/>
<reference evidence="9" key="1">
    <citation type="submission" date="2023-05" db="EMBL/GenBank/DDBJ databases">
        <title>Nepenthes gracilis genome sequencing.</title>
        <authorList>
            <person name="Fukushima K."/>
        </authorList>
    </citation>
    <scope>NUCLEOTIDE SEQUENCE</scope>
    <source>
        <strain evidence="9">SING2019-196</strain>
    </source>
</reference>
<dbReference type="GO" id="GO:0004557">
    <property type="term" value="F:alpha-galactosidase activity"/>
    <property type="evidence" value="ECO:0007669"/>
    <property type="project" value="UniProtKB-EC"/>
</dbReference>
<dbReference type="GO" id="GO:0009505">
    <property type="term" value="C:plant-type cell wall"/>
    <property type="evidence" value="ECO:0007669"/>
    <property type="project" value="TreeGrafter"/>
</dbReference>
<dbReference type="InterPro" id="IPR013780">
    <property type="entry name" value="Glyco_hydro_b"/>
</dbReference>
<protein>
    <recommendedName>
        <fullName evidence="3">alpha-galactosidase</fullName>
        <ecNumber evidence="3">3.2.1.22</ecNumber>
    </recommendedName>
</protein>
<accession>A0AAD3RWF8</accession>
<dbReference type="SUPFAM" id="SSF51011">
    <property type="entry name" value="Glycosyl hydrolase domain"/>
    <property type="match status" value="1"/>
</dbReference>
<dbReference type="SUPFAM" id="SSF51445">
    <property type="entry name" value="(Trans)glycosidases"/>
    <property type="match status" value="1"/>
</dbReference>
<keyword evidence="7" id="KW-0326">Glycosidase</keyword>
<keyword evidence="6" id="KW-1015">Disulfide bond</keyword>
<dbReference type="InterPro" id="IPR013785">
    <property type="entry name" value="Aldolase_TIM"/>
</dbReference>
<dbReference type="InterPro" id="IPR002241">
    <property type="entry name" value="Glyco_hydro_27"/>
</dbReference>
<dbReference type="InterPro" id="IPR017853">
    <property type="entry name" value="GH"/>
</dbReference>
<evidence type="ECO:0000256" key="2">
    <source>
        <dbReference type="ARBA" id="ARBA00009743"/>
    </source>
</evidence>
<evidence type="ECO:0000256" key="7">
    <source>
        <dbReference type="ARBA" id="ARBA00023295"/>
    </source>
</evidence>
<dbReference type="EMBL" id="BSYO01000001">
    <property type="protein sequence ID" value="GMG98938.1"/>
    <property type="molecule type" value="Genomic_DNA"/>
</dbReference>
<evidence type="ECO:0000259" key="8">
    <source>
        <dbReference type="Pfam" id="PF17801"/>
    </source>
</evidence>
<keyword evidence="10" id="KW-1185">Reference proteome</keyword>
<dbReference type="FunFam" id="2.60.40.1180:FF:000008">
    <property type="entry name" value="Alpha-galactosidase"/>
    <property type="match status" value="1"/>
</dbReference>
<comment type="caution">
    <text evidence="9">The sequence shown here is derived from an EMBL/GenBank/DDBJ whole genome shotgun (WGS) entry which is preliminary data.</text>
</comment>
<dbReference type="EC" id="3.2.1.22" evidence="3"/>
<evidence type="ECO:0000256" key="1">
    <source>
        <dbReference type="ARBA" id="ARBA00001255"/>
    </source>
</evidence>
<evidence type="ECO:0000256" key="5">
    <source>
        <dbReference type="ARBA" id="ARBA00022801"/>
    </source>
</evidence>
<dbReference type="PANTHER" id="PTHR11452">
    <property type="entry name" value="ALPHA-GALACTOSIDASE/ALPHA-N-ACETYLGALACTOSAMINIDASE"/>
    <property type="match status" value="1"/>
</dbReference>
<feature type="domain" description="Alpha galactosidase C-terminal" evidence="8">
    <location>
        <begin position="69"/>
        <end position="145"/>
    </location>
</feature>
<organism evidence="9 10">
    <name type="scientific">Nepenthes gracilis</name>
    <name type="common">Slender pitcher plant</name>
    <dbReference type="NCBI Taxonomy" id="150966"/>
    <lineage>
        <taxon>Eukaryota</taxon>
        <taxon>Viridiplantae</taxon>
        <taxon>Streptophyta</taxon>
        <taxon>Embryophyta</taxon>
        <taxon>Tracheophyta</taxon>
        <taxon>Spermatophyta</taxon>
        <taxon>Magnoliopsida</taxon>
        <taxon>eudicotyledons</taxon>
        <taxon>Gunneridae</taxon>
        <taxon>Pentapetalae</taxon>
        <taxon>Caryophyllales</taxon>
        <taxon>Nepenthaceae</taxon>
        <taxon>Nepenthes</taxon>
    </lineage>
</organism>
<sequence length="149" mass="16886">MLEVGNGGMSHNEYMVHFSLWAISKAPLLLGCDLRNLTSDIMSIVGNNEIIAVNQDFLGIQAKKVQNFGNKEVWAGPLFGNKVVVLFVNRQYKNVSMPALWDDIGIPRNVRCTARDLWQHQDLNKTYHGRMTMYLTSHSCKMFVLTPIS</sequence>
<dbReference type="Pfam" id="PF16499">
    <property type="entry name" value="Melibiase_2"/>
    <property type="match status" value="1"/>
</dbReference>
<dbReference type="GO" id="GO:0005975">
    <property type="term" value="P:carbohydrate metabolic process"/>
    <property type="evidence" value="ECO:0007669"/>
    <property type="project" value="InterPro"/>
</dbReference>
<dbReference type="AlphaFoldDB" id="A0AAD3RWF8"/>
<dbReference type="Pfam" id="PF17801">
    <property type="entry name" value="Melibiase_C"/>
    <property type="match status" value="1"/>
</dbReference>
<evidence type="ECO:0000313" key="10">
    <source>
        <dbReference type="Proteomes" id="UP001279734"/>
    </source>
</evidence>
<dbReference type="PANTHER" id="PTHR11452:SF85">
    <property type="entry name" value="ALPHA-GALACTOSIDASE"/>
    <property type="match status" value="1"/>
</dbReference>
<evidence type="ECO:0000256" key="3">
    <source>
        <dbReference type="ARBA" id="ARBA00012755"/>
    </source>
</evidence>
<comment type="catalytic activity">
    <reaction evidence="1">
        <text>Hydrolysis of terminal, non-reducing alpha-D-galactose residues in alpha-D-galactosides, including galactose oligosaccharides, galactomannans and galactolipids.</text>
        <dbReference type="EC" id="3.2.1.22"/>
    </reaction>
</comment>
<keyword evidence="4" id="KW-0732">Signal</keyword>
<evidence type="ECO:0000256" key="6">
    <source>
        <dbReference type="ARBA" id="ARBA00023157"/>
    </source>
</evidence>
<comment type="similarity">
    <text evidence="2">Belongs to the glycosyl hydrolase 27 family.</text>
</comment>
<dbReference type="Proteomes" id="UP001279734">
    <property type="component" value="Unassembled WGS sequence"/>
</dbReference>
<evidence type="ECO:0000313" key="9">
    <source>
        <dbReference type="EMBL" id="GMG98938.1"/>
    </source>
</evidence>
<dbReference type="Gene3D" id="2.60.40.1180">
    <property type="entry name" value="Golgi alpha-mannosidase II"/>
    <property type="match status" value="1"/>
</dbReference>
<dbReference type="InterPro" id="IPR041233">
    <property type="entry name" value="Melibiase_C"/>
</dbReference>
<keyword evidence="5" id="KW-0378">Hydrolase</keyword>
<dbReference type="Gene3D" id="3.20.20.70">
    <property type="entry name" value="Aldolase class I"/>
    <property type="match status" value="1"/>
</dbReference>
<name>A0AAD3RWF8_NEPGR</name>
<gene>
    <name evidence="9" type="ORF">Nepgr_000778</name>
</gene>
<evidence type="ECO:0000256" key="4">
    <source>
        <dbReference type="ARBA" id="ARBA00022729"/>
    </source>
</evidence>